<feature type="domain" description="NAD-glutamate dehydrogenase ACT3" evidence="6">
    <location>
        <begin position="562"/>
        <end position="640"/>
    </location>
</feature>
<feature type="domain" description="NAD-glutamate dehydrogenase ACT2" evidence="5">
    <location>
        <begin position="417"/>
        <end position="507"/>
    </location>
</feature>
<dbReference type="InterPro" id="IPR049064">
    <property type="entry name" value="NAD_Glu_DH_ACT3"/>
</dbReference>
<evidence type="ECO:0000259" key="3">
    <source>
        <dbReference type="Pfam" id="PF21074"/>
    </source>
</evidence>
<reference evidence="7 8" key="1">
    <citation type="submission" date="2016-12" db="EMBL/GenBank/DDBJ databases">
        <title>Thioflexothrix psekupsii D3 genome sequencing and assembly.</title>
        <authorList>
            <person name="Fomenkov A."/>
            <person name="Vincze T."/>
            <person name="Grabovich M."/>
            <person name="Anton B.P."/>
            <person name="Dubinina G."/>
            <person name="Orlova M."/>
            <person name="Belousova E."/>
            <person name="Roberts R.J."/>
        </authorList>
    </citation>
    <scope>NUCLEOTIDE SEQUENCE [LARGE SCALE GENOMIC DNA]</scope>
    <source>
        <strain evidence="7">D3</strain>
    </source>
</reference>
<dbReference type="InterPro" id="IPR046346">
    <property type="entry name" value="Aminoacid_DH-like_N_sf"/>
</dbReference>
<dbReference type="Pfam" id="PF21073">
    <property type="entry name" value="GDH_HM1"/>
    <property type="match status" value="1"/>
</dbReference>
<keyword evidence="8" id="KW-1185">Reference proteome</keyword>
<comment type="caution">
    <text evidence="7">The sequence shown here is derived from an EMBL/GenBank/DDBJ whole genome shotgun (WGS) entry which is preliminary data.</text>
</comment>
<accession>A0A251X780</accession>
<evidence type="ECO:0000313" key="7">
    <source>
        <dbReference type="EMBL" id="OUD13929.1"/>
    </source>
</evidence>
<dbReference type="Pfam" id="PF21074">
    <property type="entry name" value="GDH_C"/>
    <property type="match status" value="1"/>
</dbReference>
<dbReference type="Pfam" id="PF05088">
    <property type="entry name" value="Bac_GDH_CD"/>
    <property type="match status" value="1"/>
</dbReference>
<evidence type="ECO:0000259" key="5">
    <source>
        <dbReference type="Pfam" id="PF21076"/>
    </source>
</evidence>
<dbReference type="Pfam" id="PF21077">
    <property type="entry name" value="GDH_ACT3"/>
    <property type="match status" value="1"/>
</dbReference>
<dbReference type="InterPro" id="IPR028971">
    <property type="entry name" value="NAD-GDH_cat"/>
</dbReference>
<keyword evidence="1" id="KW-0560">Oxidoreductase</keyword>
<feature type="domain" description="NAD-specific glutamate dehydrogenase C-terminal" evidence="3">
    <location>
        <begin position="1282"/>
        <end position="1618"/>
    </location>
</feature>
<dbReference type="Pfam" id="PF21078">
    <property type="entry name" value="GDH_HM3"/>
    <property type="match status" value="1"/>
</dbReference>
<protein>
    <submittedName>
        <fullName evidence="7">NAD-glutamate dehydrogenase</fullName>
    </submittedName>
</protein>
<name>A0A251X780_9GAMM</name>
<evidence type="ECO:0000256" key="1">
    <source>
        <dbReference type="ARBA" id="ARBA00023002"/>
    </source>
</evidence>
<proteinExistence type="predicted"/>
<dbReference type="InterPro" id="IPR049058">
    <property type="entry name" value="NAD_Glu_DH_HM2"/>
</dbReference>
<dbReference type="Pfam" id="PF21079">
    <property type="entry name" value="GDH_HM2"/>
    <property type="match status" value="1"/>
</dbReference>
<dbReference type="InterPro" id="IPR048381">
    <property type="entry name" value="GDH_C"/>
</dbReference>
<feature type="domain" description="NAD-glutamate dehydrogenase catalytic" evidence="2">
    <location>
        <begin position="742"/>
        <end position="1236"/>
    </location>
</feature>
<dbReference type="GO" id="GO:0004352">
    <property type="term" value="F:glutamate dehydrogenase (NAD+) activity"/>
    <property type="evidence" value="ECO:0007669"/>
    <property type="project" value="InterPro"/>
</dbReference>
<dbReference type="PIRSF" id="PIRSF036761">
    <property type="entry name" value="GDH_Mll4104"/>
    <property type="match status" value="1"/>
</dbReference>
<dbReference type="EMBL" id="MSLT01000012">
    <property type="protein sequence ID" value="OUD13929.1"/>
    <property type="molecule type" value="Genomic_DNA"/>
</dbReference>
<sequence length="1621" mass="186810">MSLSTDDKVKELLSQLITLIQNNFPEIEAEQITGFARLFFHYVAAEDILERDNATDLYGAVISYWNFCRQFDAQSHKIRVYNPQFEQDGWQSPHTIISLMVQDMPFLVDSIRMAINRLGFTMYLIIHPVVQVRRNDKGYLIELCGAEDQDYDANQLTDLSHEAIIHVEIDHQTEAAQLTAIVHEIETTLADLKIAVSDWQAMREQLRTILHELKRNPPVIVEQQNIHEIYEFLHWLSDNHFTFLGYREYRLTQNEDGEDQLMIVANSGLGILRKNSEARPSTGFMQLPKTLRQLAYQPQLLLLTKATTRSIIHRPSYMDYVGIRLFDDNGQVIGEKRFLGLYTSVVYHCSTRQIPVVRQKVMNVFNKTGYRHQTHRGKTLLNILETYPRDELFQISENDLLKTVLGILQLQERQRIRLFVRPDTYGRFVSCIVFVPRDRYDSQIRKAMQQKLMTVFHGDNVEFNVLLSESVLAQVHFVIHTTNGNLYSDYDIKQLEKELFLITRTWKDDLFDALIEYRGEEQGTRLFRAYEDAFPVAYCEDFNARYAVYDIERMETLSAQRDLNLSLYRPITTLDNSLRLKTFHAHSHLSLSEVLPMLENMGVRVLSERSYHIQAKNRACVWIQEFGLLHDEKRELDIKQLQEDFHALFLRVWQRQIENDGFNRLVLRGRMKWREIVVFRAYYRYLKQTGFNFSQVYIEQALANHPNIARLLLDIFHIRCNPDKTVDKETRAQVLNTLVERMRELLDTVSSLDEDRILQRFYALMMATLRTNYFQKNKENEFKPYLSFKFDPAKVPDLPEPRPMFEIFVYSPRMEGVHLRGGKVARGGLRWSDRYEDFRTEVLGLVKAQRVKNAVIVPVGSKGGFVAKQLPNESTKEAMQQEAIACYETFISGLLDLTDNLVNDQLIAPPDLIRDDDDDPYLVVAADKGTASFSDIANRVAQQYQFWLGDAFASGGSAGYDHKKMGITARGAWESVKRHFRELNKNIQTEDFTVIGIGDMSGDVFGNGLLLSHHIQLIAAFNHQHIFLDPNPDPEISFKERQRLFHLPRSTWDDYDKTRLSKGGGIYSRQSKSIVLSPEARETLDIKAIALTPNELIKAILGAPVDLLWNGGIGTYVKARHESHQDVGDRANDGLRVNGGELRCRVVAEGGNLGFTQLGRIEFALAGGRINTDAVDNSGGVDCSDHEVNIKILFNGVLNHGDLTLKQRDELLAEMTQDVAHLVIRNNYLQTQAVSLSHFIAPQLLDVNARLIKKLEQKGQLVRELEFLPSEKALTERRALQCGLTRPEICVLLAYSKIDLYDQLIASELPDSPELTPLLTDYFPPLLSQRFPEAMLQHRLRREIIATELTNRIVNYAGSPFVFLLQEEMGCHAAEIARHFMAAWDIFDMSQLWSDIEALDNQIPAELQLTLLLECRKLIERTTRWLLRNRRQSSIKDNIATLKAGVQQLAHELWQLLEPNYRQLLTEKMQQWTAQHVPAALAQRVVGLASWVSALDIVEVASCANVPLFQVATVHFHLGTQLKLHWLRDQIGELPRDDRWTALSRAALRDELYRIHRELTVNLLQQFADSNTDIPQWIEQWTIAHQIPLIRVTEILTDLSRIEKPNSAMLSVALREIRGIL</sequence>
<feature type="domain" description="NAD-glutamate dehydrogenase N-terminal ACT1" evidence="4">
    <location>
        <begin position="35"/>
        <end position="185"/>
    </location>
</feature>
<evidence type="ECO:0000259" key="6">
    <source>
        <dbReference type="Pfam" id="PF21077"/>
    </source>
</evidence>
<dbReference type="Pfam" id="PF21076">
    <property type="entry name" value="GDH_ACT2"/>
    <property type="match status" value="1"/>
</dbReference>
<organism evidence="7 8">
    <name type="scientific">Thioflexithrix psekupsensis</name>
    <dbReference type="NCBI Taxonomy" id="1570016"/>
    <lineage>
        <taxon>Bacteria</taxon>
        <taxon>Pseudomonadati</taxon>
        <taxon>Pseudomonadota</taxon>
        <taxon>Gammaproteobacteria</taxon>
        <taxon>Thiotrichales</taxon>
        <taxon>Thioflexithrix</taxon>
    </lineage>
</organism>
<dbReference type="InterPro" id="IPR049059">
    <property type="entry name" value="NAD_Glu_DH_HM1"/>
</dbReference>
<dbReference type="InterPro" id="IPR036291">
    <property type="entry name" value="NAD(P)-bd_dom_sf"/>
</dbReference>
<dbReference type="GO" id="GO:0006538">
    <property type="term" value="P:L-glutamate catabolic process"/>
    <property type="evidence" value="ECO:0007669"/>
    <property type="project" value="InterPro"/>
</dbReference>
<dbReference type="InterPro" id="IPR007780">
    <property type="entry name" value="NAD_Glu_DH_bac"/>
</dbReference>
<dbReference type="PANTHER" id="PTHR43403:SF1">
    <property type="entry name" value="NAD-SPECIFIC GLUTAMATE DEHYDROGENASE"/>
    <property type="match status" value="1"/>
</dbReference>
<evidence type="ECO:0000259" key="4">
    <source>
        <dbReference type="Pfam" id="PF21075"/>
    </source>
</evidence>
<dbReference type="SUPFAM" id="SSF53223">
    <property type="entry name" value="Aminoacid dehydrogenase-like, N-terminal domain"/>
    <property type="match status" value="1"/>
</dbReference>
<dbReference type="InterPro" id="IPR049062">
    <property type="entry name" value="NAD_Glu_DH_ACT2"/>
</dbReference>
<dbReference type="SUPFAM" id="SSF51735">
    <property type="entry name" value="NAD(P)-binding Rossmann-fold domains"/>
    <property type="match status" value="1"/>
</dbReference>
<dbReference type="InterPro" id="IPR024727">
    <property type="entry name" value="NAD_Glu_DH_N_ACT1"/>
</dbReference>
<dbReference type="Pfam" id="PF21075">
    <property type="entry name" value="GDH_ACT1"/>
    <property type="match status" value="1"/>
</dbReference>
<dbReference type="RefSeq" id="WP_086487713.1">
    <property type="nucleotide sequence ID" value="NZ_MSLT01000012.1"/>
</dbReference>
<dbReference type="InterPro" id="IPR049056">
    <property type="entry name" value="NAD_Glu_DH_HM3"/>
</dbReference>
<dbReference type="PANTHER" id="PTHR43403">
    <property type="entry name" value="NAD-SPECIFIC GLUTAMATE DEHYDROGENASE"/>
    <property type="match status" value="1"/>
</dbReference>
<evidence type="ECO:0000259" key="2">
    <source>
        <dbReference type="Pfam" id="PF05088"/>
    </source>
</evidence>
<dbReference type="Proteomes" id="UP000194798">
    <property type="component" value="Unassembled WGS sequence"/>
</dbReference>
<gene>
    <name evidence="7" type="ORF">TPSD3_06180</name>
</gene>
<dbReference type="Gene3D" id="3.40.50.720">
    <property type="entry name" value="NAD(P)-binding Rossmann-like Domain"/>
    <property type="match status" value="1"/>
</dbReference>
<dbReference type="OrthoDB" id="9758052at2"/>
<evidence type="ECO:0000313" key="8">
    <source>
        <dbReference type="Proteomes" id="UP000194798"/>
    </source>
</evidence>
<dbReference type="GO" id="GO:0004069">
    <property type="term" value="F:L-aspartate:2-oxoglutarate aminotransferase activity"/>
    <property type="evidence" value="ECO:0007669"/>
    <property type="project" value="InterPro"/>
</dbReference>